<evidence type="ECO:0000256" key="3">
    <source>
        <dbReference type="ARBA" id="ARBA00022452"/>
    </source>
</evidence>
<dbReference type="InterPro" id="IPR039426">
    <property type="entry name" value="TonB-dep_rcpt-like"/>
</dbReference>
<dbReference type="InterPro" id="IPR008969">
    <property type="entry name" value="CarboxyPept-like_regulatory"/>
</dbReference>
<keyword evidence="4 10" id="KW-0812">Transmembrane</keyword>
<dbReference type="Pfam" id="PF00593">
    <property type="entry name" value="TonB_dep_Rec_b-barrel"/>
    <property type="match status" value="1"/>
</dbReference>
<feature type="domain" description="TonB-dependent receptor-like beta-barrel" evidence="13">
    <location>
        <begin position="300"/>
        <end position="734"/>
    </location>
</feature>
<feature type="chain" id="PRO_5046831603" evidence="12">
    <location>
        <begin position="21"/>
        <end position="766"/>
    </location>
</feature>
<feature type="signal peptide" evidence="12">
    <location>
        <begin position="1"/>
        <end position="20"/>
    </location>
</feature>
<dbReference type="PANTHER" id="PTHR30069">
    <property type="entry name" value="TONB-DEPENDENT OUTER MEMBRANE RECEPTOR"/>
    <property type="match status" value="1"/>
</dbReference>
<comment type="caution">
    <text evidence="15">The sequence shown here is derived from an EMBL/GenBank/DDBJ whole genome shotgun (WGS) entry which is preliminary data.</text>
</comment>
<keyword evidence="8 15" id="KW-0675">Receptor</keyword>
<dbReference type="Gene3D" id="2.40.170.20">
    <property type="entry name" value="TonB-dependent receptor, beta-barrel domain"/>
    <property type="match status" value="1"/>
</dbReference>
<dbReference type="Pfam" id="PF07715">
    <property type="entry name" value="Plug"/>
    <property type="match status" value="1"/>
</dbReference>
<dbReference type="Pfam" id="PF13715">
    <property type="entry name" value="CarbopepD_reg_2"/>
    <property type="match status" value="1"/>
</dbReference>
<evidence type="ECO:0000256" key="1">
    <source>
        <dbReference type="ARBA" id="ARBA00004571"/>
    </source>
</evidence>
<dbReference type="SUPFAM" id="SSF56935">
    <property type="entry name" value="Porins"/>
    <property type="match status" value="1"/>
</dbReference>
<evidence type="ECO:0000256" key="5">
    <source>
        <dbReference type="ARBA" id="ARBA00022729"/>
    </source>
</evidence>
<dbReference type="InterPro" id="IPR036942">
    <property type="entry name" value="Beta-barrel_TonB_sf"/>
</dbReference>
<dbReference type="Proteomes" id="UP001596020">
    <property type="component" value="Unassembled WGS sequence"/>
</dbReference>
<dbReference type="PANTHER" id="PTHR30069:SF29">
    <property type="entry name" value="HEMOGLOBIN AND HEMOGLOBIN-HAPTOGLOBIN-BINDING PROTEIN 1-RELATED"/>
    <property type="match status" value="1"/>
</dbReference>
<dbReference type="RefSeq" id="WP_380079107.1">
    <property type="nucleotide sequence ID" value="NZ_JBHSGO010000185.1"/>
</dbReference>
<dbReference type="InterPro" id="IPR000531">
    <property type="entry name" value="Beta-barrel_TonB"/>
</dbReference>
<keyword evidence="9 10" id="KW-0998">Cell outer membrane</keyword>
<evidence type="ECO:0000259" key="14">
    <source>
        <dbReference type="Pfam" id="PF07715"/>
    </source>
</evidence>
<dbReference type="CDD" id="cd01347">
    <property type="entry name" value="ligand_gated_channel"/>
    <property type="match status" value="1"/>
</dbReference>
<evidence type="ECO:0000256" key="4">
    <source>
        <dbReference type="ARBA" id="ARBA00022692"/>
    </source>
</evidence>
<keyword evidence="16" id="KW-1185">Reference proteome</keyword>
<dbReference type="Gene3D" id="2.170.130.10">
    <property type="entry name" value="TonB-dependent receptor, plug domain"/>
    <property type="match status" value="1"/>
</dbReference>
<evidence type="ECO:0000259" key="13">
    <source>
        <dbReference type="Pfam" id="PF00593"/>
    </source>
</evidence>
<reference evidence="16" key="1">
    <citation type="journal article" date="2019" name="Int. J. Syst. Evol. Microbiol.">
        <title>The Global Catalogue of Microorganisms (GCM) 10K type strain sequencing project: providing services to taxonomists for standard genome sequencing and annotation.</title>
        <authorList>
            <consortium name="The Broad Institute Genomics Platform"/>
            <consortium name="The Broad Institute Genome Sequencing Center for Infectious Disease"/>
            <person name="Wu L."/>
            <person name="Ma J."/>
        </authorList>
    </citation>
    <scope>NUCLEOTIDE SEQUENCE [LARGE SCALE GENOMIC DNA]</scope>
    <source>
        <strain evidence="16">CGMCC 4.7357</strain>
    </source>
</reference>
<comment type="subcellular location">
    <subcellularLocation>
        <location evidence="1 10">Cell outer membrane</location>
        <topology evidence="1 10">Multi-pass membrane protein</topology>
    </subcellularLocation>
</comment>
<evidence type="ECO:0000256" key="9">
    <source>
        <dbReference type="ARBA" id="ARBA00023237"/>
    </source>
</evidence>
<evidence type="ECO:0000256" key="11">
    <source>
        <dbReference type="RuleBase" id="RU003357"/>
    </source>
</evidence>
<dbReference type="InterPro" id="IPR037066">
    <property type="entry name" value="Plug_dom_sf"/>
</dbReference>
<keyword evidence="7 10" id="KW-0472">Membrane</keyword>
<dbReference type="SUPFAM" id="SSF49464">
    <property type="entry name" value="Carboxypeptidase regulatory domain-like"/>
    <property type="match status" value="1"/>
</dbReference>
<gene>
    <name evidence="15" type="ORF">ACFO3G_06450</name>
</gene>
<evidence type="ECO:0000256" key="8">
    <source>
        <dbReference type="ARBA" id="ARBA00023170"/>
    </source>
</evidence>
<proteinExistence type="inferred from homology"/>
<evidence type="ECO:0000256" key="6">
    <source>
        <dbReference type="ARBA" id="ARBA00023077"/>
    </source>
</evidence>
<accession>A0ABV9K7S5</accession>
<protein>
    <submittedName>
        <fullName evidence="15">TonB-dependent receptor domain-containing protein</fullName>
    </submittedName>
</protein>
<evidence type="ECO:0000256" key="10">
    <source>
        <dbReference type="PROSITE-ProRule" id="PRU01360"/>
    </source>
</evidence>
<dbReference type="PROSITE" id="PS52016">
    <property type="entry name" value="TONB_DEPENDENT_REC_3"/>
    <property type="match status" value="1"/>
</dbReference>
<keyword evidence="2 10" id="KW-0813">Transport</keyword>
<comment type="similarity">
    <text evidence="10 11">Belongs to the TonB-dependent receptor family.</text>
</comment>
<feature type="domain" description="TonB-dependent receptor plug" evidence="14">
    <location>
        <begin position="121"/>
        <end position="224"/>
    </location>
</feature>
<evidence type="ECO:0000256" key="12">
    <source>
        <dbReference type="SAM" id="SignalP"/>
    </source>
</evidence>
<evidence type="ECO:0000256" key="2">
    <source>
        <dbReference type="ARBA" id="ARBA00022448"/>
    </source>
</evidence>
<keyword evidence="3 10" id="KW-1134">Transmembrane beta strand</keyword>
<dbReference type="Gene3D" id="2.60.40.1120">
    <property type="entry name" value="Carboxypeptidase-like, regulatory domain"/>
    <property type="match status" value="1"/>
</dbReference>
<evidence type="ECO:0000313" key="16">
    <source>
        <dbReference type="Proteomes" id="UP001596020"/>
    </source>
</evidence>
<sequence length="766" mass="86864">MARKLFYLISVLLFPLAMMSQTHIIFGRVTDSKTKEPLVGANVYIRGTSVGTTTNSKGIFAIEKLKNGTYTLTVSYLGYKTLEHKVQVNNNNIEVSIALDENTNLLDEIVVTGTGTEHLVRQAPVRTEVINRKALDAYGGRSIEDILSGISASFNFNESAMGSGMKMNGLGNAYILILIDGKKIHGDVGGQNDLSLINPSNIDRIEIVKGAASSLYGSDAIAGVINIITKKQHGKSEITNSLRTGSYGQLIDHMTTSFKIGDWRLSLKGDYKQSDGWKNTDKELMRNGTVKDHSVTMTSNRFFDYKFTPRIDWKPSSSQSYFAEGYFYNKKMFRPCGEPKYDTYGMQYLAGGGSIAGKWQLGTLGYIDADLSYDRRDYYHKYTEITYEEYIDKNGRMYHPIFGPGDKELQSNQQRILSNIKTVLKPHPQHQINTGLEFNYDFLEAPHRIHDDQVTAFTASLYAQDEYKITDNFFVTGGFRIIKHDTFGWKATPQISTLYRLKDFNFRASFAQGFKTPTLKELYYQYERTMMGKLIRYEGNLKLKPQSSNYYSLGVEYNGKNISLAVTGYYNDLRDMIALVVVPTTPKNSARGIEETMRYMNMENAISKGVDIMAKWQINKMWMISGGYGYNDATGDVLVKEDDEATDAKVQVIKHMHLDDTGYHQGNLNVRFNNTWKDYSLGVSLTGKALSKRFFQKEIGGNGDAYMLWRINTTHKFKTKSPIKFELNAGIDNILDYKETKPTGYNYGTKTPGRTYYMNIIFKFNN</sequence>
<dbReference type="InterPro" id="IPR012910">
    <property type="entry name" value="Plug_dom"/>
</dbReference>
<name>A0ABV9K7S5_9PORP</name>
<evidence type="ECO:0000313" key="15">
    <source>
        <dbReference type="EMBL" id="MFC4666237.1"/>
    </source>
</evidence>
<keyword evidence="5 12" id="KW-0732">Signal</keyword>
<keyword evidence="6 11" id="KW-0798">TonB box</keyword>
<evidence type="ECO:0000256" key="7">
    <source>
        <dbReference type="ARBA" id="ARBA00023136"/>
    </source>
</evidence>
<dbReference type="EMBL" id="JBHSGO010000185">
    <property type="protein sequence ID" value="MFC4666237.1"/>
    <property type="molecule type" value="Genomic_DNA"/>
</dbReference>
<organism evidence="15 16">
    <name type="scientific">Falsiporphyromonas endometrii</name>
    <dbReference type="NCBI Taxonomy" id="1387297"/>
    <lineage>
        <taxon>Bacteria</taxon>
        <taxon>Pseudomonadati</taxon>
        <taxon>Bacteroidota</taxon>
        <taxon>Bacteroidia</taxon>
        <taxon>Bacteroidales</taxon>
        <taxon>Porphyromonadaceae</taxon>
        <taxon>Falsiporphyromonas</taxon>
    </lineage>
</organism>